<dbReference type="Pfam" id="PF00096">
    <property type="entry name" value="zf-C2H2"/>
    <property type="match status" value="2"/>
</dbReference>
<dbReference type="Proteomes" id="UP000735302">
    <property type="component" value="Unassembled WGS sequence"/>
</dbReference>
<keyword evidence="3" id="KW-0677">Repeat</keyword>
<evidence type="ECO:0000256" key="5">
    <source>
        <dbReference type="ARBA" id="ARBA00022833"/>
    </source>
</evidence>
<proteinExistence type="predicted"/>
<evidence type="ECO:0000313" key="13">
    <source>
        <dbReference type="Proteomes" id="UP000735302"/>
    </source>
</evidence>
<dbReference type="FunFam" id="3.30.160.60:FF:000064">
    <property type="entry name" value="Early growth response protein 3"/>
    <property type="match status" value="1"/>
</dbReference>
<dbReference type="EMBL" id="BLXT01002314">
    <property type="protein sequence ID" value="GFN93197.1"/>
    <property type="molecule type" value="Genomic_DNA"/>
</dbReference>
<protein>
    <submittedName>
        <fullName evidence="12">Zinc finger protein</fullName>
    </submittedName>
</protein>
<dbReference type="InterPro" id="IPR036236">
    <property type="entry name" value="Znf_C2H2_sf"/>
</dbReference>
<dbReference type="InterPro" id="IPR050331">
    <property type="entry name" value="Zinc_finger"/>
</dbReference>
<dbReference type="PROSITE" id="PS50157">
    <property type="entry name" value="ZINC_FINGER_C2H2_2"/>
    <property type="match status" value="2"/>
</dbReference>
<dbReference type="GO" id="GO:0008270">
    <property type="term" value="F:zinc ion binding"/>
    <property type="evidence" value="ECO:0007669"/>
    <property type="project" value="UniProtKB-KW"/>
</dbReference>
<accession>A0AAV3ZEM3</accession>
<evidence type="ECO:0000256" key="10">
    <source>
        <dbReference type="PROSITE-ProRule" id="PRU00042"/>
    </source>
</evidence>
<evidence type="ECO:0000256" key="2">
    <source>
        <dbReference type="ARBA" id="ARBA00022723"/>
    </source>
</evidence>
<dbReference type="GO" id="GO:0010468">
    <property type="term" value="P:regulation of gene expression"/>
    <property type="evidence" value="ECO:0007669"/>
    <property type="project" value="TreeGrafter"/>
</dbReference>
<keyword evidence="7" id="KW-0238">DNA-binding</keyword>
<gene>
    <name evidence="12" type="ORF">PoB_001970300</name>
</gene>
<evidence type="ECO:0000256" key="8">
    <source>
        <dbReference type="ARBA" id="ARBA00023163"/>
    </source>
</evidence>
<evidence type="ECO:0000313" key="12">
    <source>
        <dbReference type="EMBL" id="GFN93197.1"/>
    </source>
</evidence>
<keyword evidence="13" id="KW-1185">Reference proteome</keyword>
<keyword evidence="9" id="KW-0539">Nucleus</keyword>
<keyword evidence="8" id="KW-0804">Transcription</keyword>
<comment type="caution">
    <text evidence="12">The sequence shown here is derived from an EMBL/GenBank/DDBJ whole genome shotgun (WGS) entry which is preliminary data.</text>
</comment>
<dbReference type="SUPFAM" id="SSF57667">
    <property type="entry name" value="beta-beta-alpha zinc fingers"/>
    <property type="match status" value="1"/>
</dbReference>
<name>A0AAV3ZEM3_9GAST</name>
<comment type="subcellular location">
    <subcellularLocation>
        <location evidence="1">Nucleus</location>
    </subcellularLocation>
</comment>
<dbReference type="PANTHER" id="PTHR16515">
    <property type="entry name" value="PR DOMAIN ZINC FINGER PROTEIN"/>
    <property type="match status" value="1"/>
</dbReference>
<keyword evidence="5" id="KW-0862">Zinc</keyword>
<keyword evidence="2" id="KW-0479">Metal-binding</keyword>
<evidence type="ECO:0000259" key="11">
    <source>
        <dbReference type="PROSITE" id="PS50157"/>
    </source>
</evidence>
<keyword evidence="4 10" id="KW-0863">Zinc-finger</keyword>
<dbReference type="SMART" id="SM00355">
    <property type="entry name" value="ZnF_C2H2"/>
    <property type="match status" value="2"/>
</dbReference>
<feature type="domain" description="C2H2-type" evidence="11">
    <location>
        <begin position="46"/>
        <end position="73"/>
    </location>
</feature>
<evidence type="ECO:0000256" key="7">
    <source>
        <dbReference type="ARBA" id="ARBA00023125"/>
    </source>
</evidence>
<evidence type="ECO:0000256" key="6">
    <source>
        <dbReference type="ARBA" id="ARBA00023015"/>
    </source>
</evidence>
<dbReference type="GO" id="GO:0005634">
    <property type="term" value="C:nucleus"/>
    <property type="evidence" value="ECO:0007669"/>
    <property type="project" value="UniProtKB-SubCell"/>
</dbReference>
<reference evidence="12 13" key="1">
    <citation type="journal article" date="2021" name="Elife">
        <title>Chloroplast acquisition without the gene transfer in kleptoplastic sea slugs, Plakobranchus ocellatus.</title>
        <authorList>
            <person name="Maeda T."/>
            <person name="Takahashi S."/>
            <person name="Yoshida T."/>
            <person name="Shimamura S."/>
            <person name="Takaki Y."/>
            <person name="Nagai Y."/>
            <person name="Toyoda A."/>
            <person name="Suzuki Y."/>
            <person name="Arimoto A."/>
            <person name="Ishii H."/>
            <person name="Satoh N."/>
            <person name="Nishiyama T."/>
            <person name="Hasebe M."/>
            <person name="Maruyama T."/>
            <person name="Minagawa J."/>
            <person name="Obokata J."/>
            <person name="Shigenobu S."/>
        </authorList>
    </citation>
    <scope>NUCLEOTIDE SEQUENCE [LARGE SCALE GENOMIC DNA]</scope>
</reference>
<evidence type="ECO:0000256" key="3">
    <source>
        <dbReference type="ARBA" id="ARBA00022737"/>
    </source>
</evidence>
<evidence type="ECO:0000256" key="4">
    <source>
        <dbReference type="ARBA" id="ARBA00022771"/>
    </source>
</evidence>
<feature type="domain" description="C2H2-type" evidence="11">
    <location>
        <begin position="74"/>
        <end position="101"/>
    </location>
</feature>
<keyword evidence="6" id="KW-0805">Transcription regulation</keyword>
<dbReference type="PANTHER" id="PTHR16515:SF55">
    <property type="entry name" value="C2H2-TYPE DOMAIN-CONTAINING PROTEIN"/>
    <property type="match status" value="1"/>
</dbReference>
<sequence>MPKNKKKSRMKSDHCDQLFTKSKAQRADRIIYNKEKCLVCEKKFHMPCEVCGKIYHSQAGLDVHLKLHTGEKPFTCEVCGKAYTNSAGLLYHQKTHTGEKNFSCETCGRGFSSHG</sequence>
<dbReference type="AlphaFoldDB" id="A0AAV3ZEM3"/>
<dbReference type="GO" id="GO:0003677">
    <property type="term" value="F:DNA binding"/>
    <property type="evidence" value="ECO:0007669"/>
    <property type="project" value="UniProtKB-KW"/>
</dbReference>
<feature type="non-terminal residue" evidence="12">
    <location>
        <position position="115"/>
    </location>
</feature>
<dbReference type="Gene3D" id="3.30.160.60">
    <property type="entry name" value="Classic Zinc Finger"/>
    <property type="match status" value="3"/>
</dbReference>
<evidence type="ECO:0000256" key="9">
    <source>
        <dbReference type="ARBA" id="ARBA00023242"/>
    </source>
</evidence>
<evidence type="ECO:0000256" key="1">
    <source>
        <dbReference type="ARBA" id="ARBA00004123"/>
    </source>
</evidence>
<dbReference type="PROSITE" id="PS00028">
    <property type="entry name" value="ZINC_FINGER_C2H2_1"/>
    <property type="match status" value="2"/>
</dbReference>
<organism evidence="12 13">
    <name type="scientific">Plakobranchus ocellatus</name>
    <dbReference type="NCBI Taxonomy" id="259542"/>
    <lineage>
        <taxon>Eukaryota</taxon>
        <taxon>Metazoa</taxon>
        <taxon>Spiralia</taxon>
        <taxon>Lophotrochozoa</taxon>
        <taxon>Mollusca</taxon>
        <taxon>Gastropoda</taxon>
        <taxon>Heterobranchia</taxon>
        <taxon>Euthyneura</taxon>
        <taxon>Panpulmonata</taxon>
        <taxon>Sacoglossa</taxon>
        <taxon>Placobranchoidea</taxon>
        <taxon>Plakobranchidae</taxon>
        <taxon>Plakobranchus</taxon>
    </lineage>
</organism>
<dbReference type="InterPro" id="IPR013087">
    <property type="entry name" value="Znf_C2H2_type"/>
</dbReference>